<evidence type="ECO:0000313" key="2">
    <source>
        <dbReference type="EMBL" id="MFC3038777.1"/>
    </source>
</evidence>
<keyword evidence="3" id="KW-1185">Reference proteome</keyword>
<keyword evidence="1" id="KW-1133">Transmembrane helix</keyword>
<dbReference type="EMBL" id="JBHRSA010000003">
    <property type="protein sequence ID" value="MFC3038777.1"/>
    <property type="molecule type" value="Genomic_DNA"/>
</dbReference>
<dbReference type="Proteomes" id="UP001595279">
    <property type="component" value="Unassembled WGS sequence"/>
</dbReference>
<sequence length="130" mass="15652">MSALWIMFFLILLVTLASAVYYIIQGRNLKLSYWTVVVPLLLPVVMLLFTAQRPRDMTGWGHFWSQFIDGNIWTVLILAGFLYLATWWILFFEAEEYLVSWYKEIRNRIRNRIRKREDSEPEDNRSRQSK</sequence>
<evidence type="ECO:0000256" key="1">
    <source>
        <dbReference type="SAM" id="Phobius"/>
    </source>
</evidence>
<keyword evidence="1" id="KW-0472">Membrane</keyword>
<keyword evidence="1" id="KW-0812">Transmembrane</keyword>
<organism evidence="2 3">
    <name type="scientific">Virgibacillus xinjiangensis</name>
    <dbReference type="NCBI Taxonomy" id="393090"/>
    <lineage>
        <taxon>Bacteria</taxon>
        <taxon>Bacillati</taxon>
        <taxon>Bacillota</taxon>
        <taxon>Bacilli</taxon>
        <taxon>Bacillales</taxon>
        <taxon>Bacillaceae</taxon>
        <taxon>Virgibacillus</taxon>
    </lineage>
</organism>
<dbReference type="RefSeq" id="WP_390266901.1">
    <property type="nucleotide sequence ID" value="NZ_JBHRSA010000003.1"/>
</dbReference>
<feature type="transmembrane region" description="Helical" evidence="1">
    <location>
        <begin position="72"/>
        <end position="92"/>
    </location>
</feature>
<protein>
    <recommendedName>
        <fullName evidence="4">DUF2304 domain-containing protein</fullName>
    </recommendedName>
</protein>
<evidence type="ECO:0008006" key="4">
    <source>
        <dbReference type="Google" id="ProtNLM"/>
    </source>
</evidence>
<accession>A0ABV7CQT9</accession>
<reference evidence="3" key="1">
    <citation type="journal article" date="2019" name="Int. J. Syst. Evol. Microbiol.">
        <title>The Global Catalogue of Microorganisms (GCM) 10K type strain sequencing project: providing services to taxonomists for standard genome sequencing and annotation.</title>
        <authorList>
            <consortium name="The Broad Institute Genomics Platform"/>
            <consortium name="The Broad Institute Genome Sequencing Center for Infectious Disease"/>
            <person name="Wu L."/>
            <person name="Ma J."/>
        </authorList>
    </citation>
    <scope>NUCLEOTIDE SEQUENCE [LARGE SCALE GENOMIC DNA]</scope>
    <source>
        <strain evidence="3">KCTC 13128</strain>
    </source>
</reference>
<name>A0ABV7CQT9_9BACI</name>
<proteinExistence type="predicted"/>
<gene>
    <name evidence="2" type="ORF">ACFOGI_00735</name>
</gene>
<comment type="caution">
    <text evidence="2">The sequence shown here is derived from an EMBL/GenBank/DDBJ whole genome shotgun (WGS) entry which is preliminary data.</text>
</comment>
<evidence type="ECO:0000313" key="3">
    <source>
        <dbReference type="Proteomes" id="UP001595279"/>
    </source>
</evidence>
<feature type="transmembrane region" description="Helical" evidence="1">
    <location>
        <begin position="6"/>
        <end position="24"/>
    </location>
</feature>
<feature type="transmembrane region" description="Helical" evidence="1">
    <location>
        <begin position="31"/>
        <end position="52"/>
    </location>
</feature>